<proteinExistence type="predicted"/>
<dbReference type="EMBL" id="KQ242823">
    <property type="protein sequence ID" value="KNC77151.1"/>
    <property type="molecule type" value="Genomic_DNA"/>
</dbReference>
<reference evidence="1 2" key="1">
    <citation type="submission" date="2011-02" db="EMBL/GenBank/DDBJ databases">
        <title>The Genome Sequence of Sphaeroforma arctica JP610.</title>
        <authorList>
            <consortium name="The Broad Institute Genome Sequencing Platform"/>
            <person name="Russ C."/>
            <person name="Cuomo C."/>
            <person name="Young S.K."/>
            <person name="Zeng Q."/>
            <person name="Gargeya S."/>
            <person name="Alvarado L."/>
            <person name="Berlin A."/>
            <person name="Chapman S.B."/>
            <person name="Chen Z."/>
            <person name="Freedman E."/>
            <person name="Gellesch M."/>
            <person name="Goldberg J."/>
            <person name="Griggs A."/>
            <person name="Gujja S."/>
            <person name="Heilman E."/>
            <person name="Heiman D."/>
            <person name="Howarth C."/>
            <person name="Mehta T."/>
            <person name="Neiman D."/>
            <person name="Pearson M."/>
            <person name="Roberts A."/>
            <person name="Saif S."/>
            <person name="Shea T."/>
            <person name="Shenoy N."/>
            <person name="Sisk P."/>
            <person name="Stolte C."/>
            <person name="Sykes S."/>
            <person name="White J."/>
            <person name="Yandava C."/>
            <person name="Burger G."/>
            <person name="Gray M.W."/>
            <person name="Holland P.W.H."/>
            <person name="King N."/>
            <person name="Lang F.B.F."/>
            <person name="Roger A.J."/>
            <person name="Ruiz-Trillo I."/>
            <person name="Haas B."/>
            <person name="Nusbaum C."/>
            <person name="Birren B."/>
        </authorList>
    </citation>
    <scope>NUCLEOTIDE SEQUENCE [LARGE SCALE GENOMIC DNA]</scope>
    <source>
        <strain evidence="1 2">JP610</strain>
    </source>
</reference>
<gene>
    <name evidence="1" type="ORF">SARC_10381</name>
</gene>
<name>A0A0L0FL14_9EUKA</name>
<keyword evidence="2" id="KW-1185">Reference proteome</keyword>
<evidence type="ECO:0000313" key="1">
    <source>
        <dbReference type="EMBL" id="KNC77151.1"/>
    </source>
</evidence>
<dbReference type="GeneID" id="25910885"/>
<accession>A0A0L0FL14</accession>
<sequence>MSLDGVVDRSDPDNQPLIRIAPSLWTAIRRATADGYNQAIKFVGKRIPATVQTGAPIAPSVVQIEAEKEDAAIEAAAAISEVAAAITEAPVTASTAIKALAAVPAPVATTEAPATAQAPATAAVEPLATAQATATAAVKIPAHSYYTGTCGCWHSTSAYQSPKASSSGSLQKVCCRGQKAS</sequence>
<evidence type="ECO:0000313" key="2">
    <source>
        <dbReference type="Proteomes" id="UP000054560"/>
    </source>
</evidence>
<dbReference type="Proteomes" id="UP000054560">
    <property type="component" value="Unassembled WGS sequence"/>
</dbReference>
<dbReference type="RefSeq" id="XP_014151053.1">
    <property type="nucleotide sequence ID" value="XM_014295578.1"/>
</dbReference>
<dbReference type="AlphaFoldDB" id="A0A0L0FL14"/>
<protein>
    <submittedName>
        <fullName evidence="1">Uncharacterized protein</fullName>
    </submittedName>
</protein>
<organism evidence="1 2">
    <name type="scientific">Sphaeroforma arctica JP610</name>
    <dbReference type="NCBI Taxonomy" id="667725"/>
    <lineage>
        <taxon>Eukaryota</taxon>
        <taxon>Ichthyosporea</taxon>
        <taxon>Ichthyophonida</taxon>
        <taxon>Sphaeroforma</taxon>
    </lineage>
</organism>